<dbReference type="KEGG" id="thig:FE785_06235"/>
<dbReference type="RefSeq" id="WP_138564932.1">
    <property type="nucleotide sequence ID" value="NZ_CP040602.1"/>
</dbReference>
<gene>
    <name evidence="1" type="ORF">FE785_06235</name>
</gene>
<accession>A0A4P9K7P1</accession>
<evidence type="ECO:0000313" key="1">
    <source>
        <dbReference type="EMBL" id="QCU90257.1"/>
    </source>
</evidence>
<dbReference type="OrthoDB" id="5616417at2"/>
<reference evidence="1 2" key="1">
    <citation type="submission" date="2019-05" db="EMBL/GenBank/DDBJ databases">
        <title>Thiomicrorhabdus sediminis sp. nov, a novel sulfur-oxidizing bacterium isolated from coastal sediment.</title>
        <authorList>
            <person name="Liu X."/>
        </authorList>
    </citation>
    <scope>NUCLEOTIDE SEQUENCE [LARGE SCALE GENOMIC DNA]</scope>
    <source>
        <strain evidence="1 2">G1</strain>
    </source>
</reference>
<proteinExistence type="predicted"/>
<protein>
    <submittedName>
        <fullName evidence="1">Uncharacterized protein</fullName>
    </submittedName>
</protein>
<sequence length="67" mass="7820">MPNIESLKPIKEFAEQYAPKLGIKPNSIKVTIDRNQAELIELGAVFKSRGKSRLINPEKFFEWYMEH</sequence>
<evidence type="ECO:0000313" key="2">
    <source>
        <dbReference type="Proteomes" id="UP000304864"/>
    </source>
</evidence>
<keyword evidence="2" id="KW-1185">Reference proteome</keyword>
<dbReference type="Proteomes" id="UP000304864">
    <property type="component" value="Chromosome"/>
</dbReference>
<organism evidence="1 2">
    <name type="scientific">Thiomicrorhabdus sediminis</name>
    <dbReference type="NCBI Taxonomy" id="2580412"/>
    <lineage>
        <taxon>Bacteria</taxon>
        <taxon>Pseudomonadati</taxon>
        <taxon>Pseudomonadota</taxon>
        <taxon>Gammaproteobacteria</taxon>
        <taxon>Thiotrichales</taxon>
        <taxon>Piscirickettsiaceae</taxon>
        <taxon>Thiomicrorhabdus</taxon>
    </lineage>
</organism>
<name>A0A4P9K7P1_9GAMM</name>
<dbReference type="EMBL" id="CP040602">
    <property type="protein sequence ID" value="QCU90257.1"/>
    <property type="molecule type" value="Genomic_DNA"/>
</dbReference>
<dbReference type="AlphaFoldDB" id="A0A4P9K7P1"/>